<dbReference type="RefSeq" id="WP_422865591.1">
    <property type="nucleotide sequence ID" value="NZ_JAMSKV010000023.1"/>
</dbReference>
<sequence length="300" mass="32387">MNAMTDTSPGFPPVPGADALLAHYARNGYVVIPGLLDAEETQALRALTDRVEASAVGLTEGNAVFDFEDGHIPEVPRIQRIKKPNRIDPLYRALAAHPRILSLVSALIGPNIRLNHSKINMKTAQVGAALEWHQDWAFAPHTNMSTCVVSVMIDACMEQNGPVLVVPGTHQGRLLEHHADGRFVGAVVDDGLPMPDYALAEALLGPAGSVAIHHPLVVHGSAANRSGAPRRILFLEYAASDAFPLFYHVDWEEYDSRIVSGPPTSLARLEPVHVKLPFPNHTSGSIFKTQSALGARYFAG</sequence>
<dbReference type="GO" id="GO:0051213">
    <property type="term" value="F:dioxygenase activity"/>
    <property type="evidence" value="ECO:0007669"/>
    <property type="project" value="UniProtKB-KW"/>
</dbReference>
<keyword evidence="2" id="KW-0223">Dioxygenase</keyword>
<name>A0ABT1WB38_9PROT</name>
<dbReference type="PANTHER" id="PTHR20883:SF48">
    <property type="entry name" value="ECTOINE DIOXYGENASE"/>
    <property type="match status" value="1"/>
</dbReference>
<dbReference type="PANTHER" id="PTHR20883">
    <property type="entry name" value="PHYTANOYL-COA DIOXYGENASE DOMAIN CONTAINING 1"/>
    <property type="match status" value="1"/>
</dbReference>
<evidence type="ECO:0000313" key="2">
    <source>
        <dbReference type="EMBL" id="MCQ8280104.1"/>
    </source>
</evidence>
<evidence type="ECO:0000256" key="1">
    <source>
        <dbReference type="ARBA" id="ARBA00001954"/>
    </source>
</evidence>
<keyword evidence="2" id="KW-0560">Oxidoreductase</keyword>
<organism evidence="2 3">
    <name type="scientific">Endosaccharibacter trunci</name>
    <dbReference type="NCBI Taxonomy" id="2812733"/>
    <lineage>
        <taxon>Bacteria</taxon>
        <taxon>Pseudomonadati</taxon>
        <taxon>Pseudomonadota</taxon>
        <taxon>Alphaproteobacteria</taxon>
        <taxon>Acetobacterales</taxon>
        <taxon>Acetobacteraceae</taxon>
        <taxon>Endosaccharibacter</taxon>
    </lineage>
</organism>
<dbReference type="EMBL" id="JAMSKV010000023">
    <property type="protein sequence ID" value="MCQ8280104.1"/>
    <property type="molecule type" value="Genomic_DNA"/>
</dbReference>
<dbReference type="Gene3D" id="2.60.120.620">
    <property type="entry name" value="q2cbj1_9rhob like domain"/>
    <property type="match status" value="1"/>
</dbReference>
<comment type="cofactor">
    <cofactor evidence="1">
        <name>Fe(2+)</name>
        <dbReference type="ChEBI" id="CHEBI:29033"/>
    </cofactor>
</comment>
<accession>A0ABT1WB38</accession>
<evidence type="ECO:0000313" key="3">
    <source>
        <dbReference type="Proteomes" id="UP001524587"/>
    </source>
</evidence>
<protein>
    <submittedName>
        <fullName evidence="2">Phytanoyl-CoA dioxygenase family protein</fullName>
    </submittedName>
</protein>
<comment type="caution">
    <text evidence="2">The sequence shown here is derived from an EMBL/GenBank/DDBJ whole genome shotgun (WGS) entry which is preliminary data.</text>
</comment>
<dbReference type="InterPro" id="IPR008775">
    <property type="entry name" value="Phytyl_CoA_dOase-like"/>
</dbReference>
<keyword evidence="3" id="KW-1185">Reference proteome</keyword>
<gene>
    <name evidence="2" type="ORF">NFI95_16805</name>
</gene>
<dbReference type="Proteomes" id="UP001524587">
    <property type="component" value="Unassembled WGS sequence"/>
</dbReference>
<dbReference type="Pfam" id="PF05721">
    <property type="entry name" value="PhyH"/>
    <property type="match status" value="1"/>
</dbReference>
<reference evidence="2 3" key="1">
    <citation type="submission" date="2022-06" db="EMBL/GenBank/DDBJ databases">
        <title>Endosaccharibacter gen. nov., sp. nov., endophytic bacteria isolated from sugarcane.</title>
        <authorList>
            <person name="Pitiwittayakul N."/>
            <person name="Yukphan P."/>
            <person name="Charoenyingcharoen P."/>
            <person name="Tanasupawat S."/>
        </authorList>
    </citation>
    <scope>NUCLEOTIDE SEQUENCE [LARGE SCALE GENOMIC DNA]</scope>
    <source>
        <strain evidence="2 3">KSS8</strain>
    </source>
</reference>
<proteinExistence type="predicted"/>
<dbReference type="SUPFAM" id="SSF51197">
    <property type="entry name" value="Clavaminate synthase-like"/>
    <property type="match status" value="1"/>
</dbReference>